<keyword evidence="2" id="KW-1133">Transmembrane helix</keyword>
<feature type="chain" id="PRO_5035604043" evidence="3">
    <location>
        <begin position="23"/>
        <end position="229"/>
    </location>
</feature>
<feature type="transmembrane region" description="Helical" evidence="2">
    <location>
        <begin position="56"/>
        <end position="79"/>
    </location>
</feature>
<keyword evidence="2" id="KW-0472">Membrane</keyword>
<reference evidence="4" key="1">
    <citation type="submission" date="2021-02" db="EMBL/GenBank/DDBJ databases">
        <authorList>
            <person name="Nowell W R."/>
        </authorList>
    </citation>
    <scope>NUCLEOTIDE SEQUENCE</scope>
</reference>
<evidence type="ECO:0000313" key="6">
    <source>
        <dbReference type="Proteomes" id="UP000663854"/>
    </source>
</evidence>
<dbReference type="Proteomes" id="UP000663854">
    <property type="component" value="Unassembled WGS sequence"/>
</dbReference>
<evidence type="ECO:0000313" key="5">
    <source>
        <dbReference type="EMBL" id="CAF1510803.1"/>
    </source>
</evidence>
<keyword evidence="2" id="KW-0812">Transmembrane</keyword>
<name>A0A814YE25_9BILA</name>
<dbReference type="Proteomes" id="UP000663870">
    <property type="component" value="Unassembled WGS sequence"/>
</dbReference>
<feature type="region of interest" description="Disordered" evidence="1">
    <location>
        <begin position="22"/>
        <end position="41"/>
    </location>
</feature>
<feature type="signal peptide" evidence="3">
    <location>
        <begin position="1"/>
        <end position="22"/>
    </location>
</feature>
<proteinExistence type="predicted"/>
<accession>A0A814YE25</accession>
<evidence type="ECO:0000313" key="4">
    <source>
        <dbReference type="EMBL" id="CAF1229113.1"/>
    </source>
</evidence>
<evidence type="ECO:0000256" key="1">
    <source>
        <dbReference type="SAM" id="MobiDB-lite"/>
    </source>
</evidence>
<evidence type="ECO:0000313" key="7">
    <source>
        <dbReference type="Proteomes" id="UP000663870"/>
    </source>
</evidence>
<keyword evidence="3" id="KW-0732">Signal</keyword>
<dbReference type="EMBL" id="CAJNOL010002547">
    <property type="protein sequence ID" value="CAF1510803.1"/>
    <property type="molecule type" value="Genomic_DNA"/>
</dbReference>
<sequence>MHIIFRLLLLVALFTTLSYSQGARGGSRTGGSGGFRSSSRRVSGSCVGSNCRSTGIIVGSVIGGIFALLAIIFFSVYCYRRYRRRQVQSNAIVSYQSDRGGDSKVRPMNEPAYFKSGDWTSRYHQYGRWHGPHQISLMFDQYASRVTGHGYDDVGPFTISGTFSVENQQIALNKNYQPGAGDLKENFGHTVTIQLTWNQNHAQFEGKWRVETNSYRGEDKFELKLGKSS</sequence>
<gene>
    <name evidence="5" type="ORF">JXQ802_LOCUS40984</name>
    <name evidence="4" type="ORF">PYM288_LOCUS26287</name>
</gene>
<evidence type="ECO:0000256" key="2">
    <source>
        <dbReference type="SAM" id="Phobius"/>
    </source>
</evidence>
<dbReference type="AlphaFoldDB" id="A0A814YE25"/>
<evidence type="ECO:0000256" key="3">
    <source>
        <dbReference type="SAM" id="SignalP"/>
    </source>
</evidence>
<comment type="caution">
    <text evidence="4">The sequence shown here is derived from an EMBL/GenBank/DDBJ whole genome shotgun (WGS) entry which is preliminary data.</text>
</comment>
<organism evidence="4 6">
    <name type="scientific">Rotaria sordida</name>
    <dbReference type="NCBI Taxonomy" id="392033"/>
    <lineage>
        <taxon>Eukaryota</taxon>
        <taxon>Metazoa</taxon>
        <taxon>Spiralia</taxon>
        <taxon>Gnathifera</taxon>
        <taxon>Rotifera</taxon>
        <taxon>Eurotatoria</taxon>
        <taxon>Bdelloidea</taxon>
        <taxon>Philodinida</taxon>
        <taxon>Philodinidae</taxon>
        <taxon>Rotaria</taxon>
    </lineage>
</organism>
<feature type="compositionally biased region" description="Gly residues" evidence="1">
    <location>
        <begin position="23"/>
        <end position="34"/>
    </location>
</feature>
<keyword evidence="7" id="KW-1185">Reference proteome</keyword>
<dbReference type="EMBL" id="CAJNOH010001549">
    <property type="protein sequence ID" value="CAF1229113.1"/>
    <property type="molecule type" value="Genomic_DNA"/>
</dbReference>
<protein>
    <submittedName>
        <fullName evidence="4">Uncharacterized protein</fullName>
    </submittedName>
</protein>